<dbReference type="Proteomes" id="UP000703893">
    <property type="component" value="Unassembled WGS sequence"/>
</dbReference>
<dbReference type="AlphaFoldDB" id="A0A937X194"/>
<comment type="caution">
    <text evidence="1">The sequence shown here is derived from an EMBL/GenBank/DDBJ whole genome shotgun (WGS) entry which is preliminary data.</text>
</comment>
<name>A0A937X194_9BACT</name>
<dbReference type="EMBL" id="VGJX01000114">
    <property type="protein sequence ID" value="MBM3274073.1"/>
    <property type="molecule type" value="Genomic_DNA"/>
</dbReference>
<protein>
    <submittedName>
        <fullName evidence="1">Uncharacterized protein</fullName>
    </submittedName>
</protein>
<reference evidence="1 2" key="1">
    <citation type="submission" date="2019-03" db="EMBL/GenBank/DDBJ databases">
        <title>Lake Tanganyika Metagenome-Assembled Genomes (MAGs).</title>
        <authorList>
            <person name="Tran P."/>
        </authorList>
    </citation>
    <scope>NUCLEOTIDE SEQUENCE [LARGE SCALE GENOMIC DNA]</scope>
    <source>
        <strain evidence="1">K_DeepCast_65m_m2_236</strain>
    </source>
</reference>
<gene>
    <name evidence="1" type="ORF">FJZ00_02890</name>
</gene>
<organism evidence="1 2">
    <name type="scientific">Candidatus Tanganyikabacteria bacterium</name>
    <dbReference type="NCBI Taxonomy" id="2961651"/>
    <lineage>
        <taxon>Bacteria</taxon>
        <taxon>Bacillati</taxon>
        <taxon>Candidatus Sericytochromatia</taxon>
        <taxon>Candidatus Tanganyikabacteria</taxon>
    </lineage>
</organism>
<proteinExistence type="predicted"/>
<evidence type="ECO:0000313" key="1">
    <source>
        <dbReference type="EMBL" id="MBM3274073.1"/>
    </source>
</evidence>
<evidence type="ECO:0000313" key="2">
    <source>
        <dbReference type="Proteomes" id="UP000703893"/>
    </source>
</evidence>
<accession>A0A937X194</accession>
<sequence length="79" mass="8535">MRPEKSSYDVVAGNVRRMVAEVIPCALVCVVPHPHDFIGSAKALCEFGVPIIEVQQLKNHLHGRPQHGETVGGAGRRPA</sequence>